<keyword evidence="4" id="KW-1185">Reference proteome</keyword>
<feature type="signal peptide" evidence="2">
    <location>
        <begin position="1"/>
        <end position="24"/>
    </location>
</feature>
<comment type="caution">
    <text evidence="3">The sequence shown here is derived from an EMBL/GenBank/DDBJ whole genome shotgun (WGS) entry which is preliminary data.</text>
</comment>
<keyword evidence="1" id="KW-1133">Transmembrane helix</keyword>
<organism evidence="3 4">
    <name type="scientific">Mariniflexile fucanivorans</name>
    <dbReference type="NCBI Taxonomy" id="264023"/>
    <lineage>
        <taxon>Bacteria</taxon>
        <taxon>Pseudomonadati</taxon>
        <taxon>Bacteroidota</taxon>
        <taxon>Flavobacteriia</taxon>
        <taxon>Flavobacteriales</taxon>
        <taxon>Flavobacteriaceae</taxon>
        <taxon>Mariniflexile</taxon>
    </lineage>
</organism>
<feature type="transmembrane region" description="Helical" evidence="1">
    <location>
        <begin position="43"/>
        <end position="61"/>
    </location>
</feature>
<reference evidence="3 4" key="1">
    <citation type="submission" date="2019-03" db="EMBL/GenBank/DDBJ databases">
        <title>Genomic Encyclopedia of Type Strains, Phase IV (KMG-IV): sequencing the most valuable type-strain genomes for metagenomic binning, comparative biology and taxonomic classification.</title>
        <authorList>
            <person name="Goeker M."/>
        </authorList>
    </citation>
    <scope>NUCLEOTIDE SEQUENCE [LARGE SCALE GENOMIC DNA]</scope>
    <source>
        <strain evidence="3 4">DSM 18792</strain>
    </source>
</reference>
<dbReference type="Proteomes" id="UP000295455">
    <property type="component" value="Unassembled WGS sequence"/>
</dbReference>
<evidence type="ECO:0000313" key="4">
    <source>
        <dbReference type="Proteomes" id="UP000295455"/>
    </source>
</evidence>
<dbReference type="EMBL" id="SLUP01000013">
    <property type="protein sequence ID" value="TCL62482.1"/>
    <property type="molecule type" value="Genomic_DNA"/>
</dbReference>
<keyword evidence="1" id="KW-0472">Membrane</keyword>
<evidence type="ECO:0008006" key="5">
    <source>
        <dbReference type="Google" id="ProtNLM"/>
    </source>
</evidence>
<evidence type="ECO:0000256" key="2">
    <source>
        <dbReference type="SAM" id="SignalP"/>
    </source>
</evidence>
<keyword evidence="2" id="KW-0732">Signal</keyword>
<dbReference type="OrthoDB" id="1266316at2"/>
<feature type="transmembrane region" description="Helical" evidence="1">
    <location>
        <begin position="73"/>
        <end position="94"/>
    </location>
</feature>
<accession>A0A4R1RAP6</accession>
<gene>
    <name evidence="3" type="ORF">EV196_11323</name>
</gene>
<sequence length="99" mass="10863">MKNFFTKTNMLFLSLSLVSAISQAQELDLETPVKSITDQIKAIFPYIAGAVFLVVVLVNLGHFVKEGGDWKKGLTNIVVYVIVVGLVAGLFQYITSVQL</sequence>
<protein>
    <recommendedName>
        <fullName evidence="5">TrbC/VIRB2 family protein</fullName>
    </recommendedName>
</protein>
<proteinExistence type="predicted"/>
<keyword evidence="1" id="KW-0812">Transmembrane</keyword>
<feature type="chain" id="PRO_5020858082" description="TrbC/VIRB2 family protein" evidence="2">
    <location>
        <begin position="25"/>
        <end position="99"/>
    </location>
</feature>
<dbReference type="RefSeq" id="WP_132219411.1">
    <property type="nucleotide sequence ID" value="NZ_OX156936.1"/>
</dbReference>
<evidence type="ECO:0000256" key="1">
    <source>
        <dbReference type="SAM" id="Phobius"/>
    </source>
</evidence>
<name>A0A4R1RAP6_9FLAO</name>
<evidence type="ECO:0000313" key="3">
    <source>
        <dbReference type="EMBL" id="TCL62482.1"/>
    </source>
</evidence>
<dbReference type="AlphaFoldDB" id="A0A4R1RAP6"/>